<proteinExistence type="predicted"/>
<reference evidence="1 2" key="1">
    <citation type="submission" date="2022-10" db="EMBL/GenBank/DDBJ databases">
        <title>Sinirhodobacter sp. nov., isolated from ocean surface sediments.</title>
        <authorList>
            <person name="He W."/>
            <person name="Wang L."/>
            <person name="Zhang D.-F."/>
        </authorList>
    </citation>
    <scope>NUCLEOTIDE SEQUENCE [LARGE SCALE GENOMIC DNA]</scope>
    <source>
        <strain evidence="1 2">WL0115</strain>
    </source>
</reference>
<dbReference type="Proteomes" id="UP001526166">
    <property type="component" value="Unassembled WGS sequence"/>
</dbReference>
<evidence type="ECO:0000313" key="1">
    <source>
        <dbReference type="EMBL" id="MCV2878368.1"/>
    </source>
</evidence>
<evidence type="ECO:0000313" key="2">
    <source>
        <dbReference type="Proteomes" id="UP001526166"/>
    </source>
</evidence>
<name>A0ABT2ZXI9_9RHOB</name>
<keyword evidence="2" id="KW-1185">Reference proteome</keyword>
<dbReference type="EMBL" id="JAOWKW010000004">
    <property type="protein sequence ID" value="MCV2878368.1"/>
    <property type="molecule type" value="Genomic_DNA"/>
</dbReference>
<comment type="caution">
    <text evidence="1">The sequence shown here is derived from an EMBL/GenBank/DDBJ whole genome shotgun (WGS) entry which is preliminary data.</text>
</comment>
<sequence>MTSANFATAHDGFTLQYLVSFSEERNEANGKMNRDAHSANFSEAQALRHDTPVTCVAPQSVQLFARPTAQQEQS</sequence>
<protein>
    <submittedName>
        <fullName evidence="1">Uncharacterized protein</fullName>
    </submittedName>
</protein>
<gene>
    <name evidence="1" type="ORF">OE699_05835</name>
</gene>
<organism evidence="1 2">
    <name type="scientific">Sedimentimonas flavescens</name>
    <dbReference type="NCBI Taxonomy" id="2851012"/>
    <lineage>
        <taxon>Bacteria</taxon>
        <taxon>Pseudomonadati</taxon>
        <taxon>Pseudomonadota</taxon>
        <taxon>Alphaproteobacteria</taxon>
        <taxon>Rhodobacterales</taxon>
        <taxon>Rhodobacter group</taxon>
        <taxon>Sedimentimonas</taxon>
    </lineage>
</organism>
<dbReference type="RefSeq" id="WP_263847391.1">
    <property type="nucleotide sequence ID" value="NZ_JAOWKW010000004.1"/>
</dbReference>
<dbReference type="Gene3D" id="3.20.20.80">
    <property type="entry name" value="Glycosidases"/>
    <property type="match status" value="1"/>
</dbReference>
<accession>A0ABT2ZXI9</accession>